<evidence type="ECO:0000313" key="3">
    <source>
        <dbReference type="Proteomes" id="UP000008311"/>
    </source>
</evidence>
<keyword evidence="3" id="KW-1185">Reference proteome</keyword>
<proteinExistence type="predicted"/>
<gene>
    <name evidence="2" type="ORF">RCOM_0626450</name>
</gene>
<organism evidence="2 3">
    <name type="scientific">Ricinus communis</name>
    <name type="common">Castor bean</name>
    <dbReference type="NCBI Taxonomy" id="3988"/>
    <lineage>
        <taxon>Eukaryota</taxon>
        <taxon>Viridiplantae</taxon>
        <taxon>Streptophyta</taxon>
        <taxon>Embryophyta</taxon>
        <taxon>Tracheophyta</taxon>
        <taxon>Spermatophyta</taxon>
        <taxon>Magnoliopsida</taxon>
        <taxon>eudicotyledons</taxon>
        <taxon>Gunneridae</taxon>
        <taxon>Pentapetalae</taxon>
        <taxon>rosids</taxon>
        <taxon>fabids</taxon>
        <taxon>Malpighiales</taxon>
        <taxon>Euphorbiaceae</taxon>
        <taxon>Acalyphoideae</taxon>
        <taxon>Acalypheae</taxon>
        <taxon>Ricinus</taxon>
    </lineage>
</organism>
<sequence>MSIIDDSGPSYIGVGGGNDGDSSGLYMLVVTVIIKMGNIPRMVATVEMVLYKEVERTMILDKLVEEMESK</sequence>
<accession>B9SLC3</accession>
<dbReference type="InParanoid" id="B9SLC3"/>
<evidence type="ECO:0000313" key="2">
    <source>
        <dbReference type="EMBL" id="EEF35598.1"/>
    </source>
</evidence>
<feature type="region of interest" description="Disordered" evidence="1">
    <location>
        <begin position="1"/>
        <end position="22"/>
    </location>
</feature>
<dbReference type="Proteomes" id="UP000008311">
    <property type="component" value="Unassembled WGS sequence"/>
</dbReference>
<name>B9SLC3_RICCO</name>
<protein>
    <submittedName>
        <fullName evidence="2">Uncharacterized protein</fullName>
    </submittedName>
</protein>
<evidence type="ECO:0000256" key="1">
    <source>
        <dbReference type="SAM" id="MobiDB-lite"/>
    </source>
</evidence>
<dbReference type="AlphaFoldDB" id="B9SLC3"/>
<dbReference type="EMBL" id="EQ974016">
    <property type="protein sequence ID" value="EEF35598.1"/>
    <property type="molecule type" value="Genomic_DNA"/>
</dbReference>
<reference evidence="3" key="1">
    <citation type="journal article" date="2010" name="Nat. Biotechnol.">
        <title>Draft genome sequence of the oilseed species Ricinus communis.</title>
        <authorList>
            <person name="Chan A.P."/>
            <person name="Crabtree J."/>
            <person name="Zhao Q."/>
            <person name="Lorenzi H."/>
            <person name="Orvis J."/>
            <person name="Puiu D."/>
            <person name="Melake-Berhan A."/>
            <person name="Jones K.M."/>
            <person name="Redman J."/>
            <person name="Chen G."/>
            <person name="Cahoon E.B."/>
            <person name="Gedil M."/>
            <person name="Stanke M."/>
            <person name="Haas B.J."/>
            <person name="Wortman J.R."/>
            <person name="Fraser-Liggett C.M."/>
            <person name="Ravel J."/>
            <person name="Rabinowicz P.D."/>
        </authorList>
    </citation>
    <scope>NUCLEOTIDE SEQUENCE [LARGE SCALE GENOMIC DNA]</scope>
    <source>
        <strain evidence="3">cv. Hale</strain>
    </source>
</reference>